<evidence type="ECO:0000313" key="2">
    <source>
        <dbReference type="EMBL" id="SNB81237.1"/>
    </source>
</evidence>
<dbReference type="Proteomes" id="UP000215450">
    <property type="component" value="Unassembled WGS sequence"/>
</dbReference>
<proteinExistence type="predicted"/>
<sequence>MTEEPQEANVIRRYATDSFAELIARQMQHQPTEYDMDECTESAPRLTQGNGFSLTDKHTSYYSVADNGRAIARLNFSGEPSVMYFDMVCSGNSCKVNDILEEGRNSTRAAIRQYCPAN</sequence>
<dbReference type="EMBL" id="FXUV01000063">
    <property type="protein sequence ID" value="SMQ13411.1"/>
    <property type="molecule type" value="Genomic_DNA"/>
</dbReference>
<organism evidence="2 3">
    <name type="scientific">Kingella negevensis</name>
    <dbReference type="NCBI Taxonomy" id="1522312"/>
    <lineage>
        <taxon>Bacteria</taxon>
        <taxon>Pseudomonadati</taxon>
        <taxon>Pseudomonadota</taxon>
        <taxon>Betaproteobacteria</taxon>
        <taxon>Neisseriales</taxon>
        <taxon>Neisseriaceae</taxon>
        <taxon>Kingella</taxon>
    </lineage>
</organism>
<dbReference type="AlphaFoldDB" id="A0A238TG34"/>
<gene>
    <name evidence="2" type="ORF">KEBURONENSIS_00454</name>
    <name evidence="1" type="ORF">KEBURONENSIS_00550</name>
</gene>
<name>A0A238TG34_9NEIS</name>
<evidence type="ECO:0000313" key="1">
    <source>
        <dbReference type="EMBL" id="SMQ13411.1"/>
    </source>
</evidence>
<dbReference type="EMBL" id="FXUV02000054">
    <property type="protein sequence ID" value="SNB81237.1"/>
    <property type="molecule type" value="Genomic_DNA"/>
</dbReference>
<keyword evidence="3" id="KW-1185">Reference proteome</keyword>
<dbReference type="RefSeq" id="WP_095063364.1">
    <property type="nucleotide sequence ID" value="NZ_CP123447.1"/>
</dbReference>
<reference evidence="2 3" key="2">
    <citation type="submission" date="2017-06" db="EMBL/GenBank/DDBJ databases">
        <authorList>
            <person name="Kim H.J."/>
            <person name="Triplett B.A."/>
        </authorList>
    </citation>
    <scope>NUCLEOTIDE SEQUENCE [LARGE SCALE GENOMIC DNA]</scope>
    <source>
        <strain evidence="2">Kingella_eburonensis</strain>
    </source>
</reference>
<evidence type="ECO:0000313" key="3">
    <source>
        <dbReference type="Proteomes" id="UP000215450"/>
    </source>
</evidence>
<accession>A0A238TG34</accession>
<protein>
    <submittedName>
        <fullName evidence="2">Uncharacterized protein</fullName>
    </submittedName>
</protein>
<reference evidence="1" key="1">
    <citation type="submission" date="2017-05" db="EMBL/GenBank/DDBJ databases">
        <authorList>
            <person name="Song R."/>
            <person name="Chenine A.L."/>
            <person name="Ruprecht R.M."/>
        </authorList>
    </citation>
    <scope>NUCLEOTIDE SEQUENCE</scope>
    <source>
        <strain evidence="1">Kingella_eburonensis</strain>
    </source>
</reference>
<dbReference type="STRING" id="1522312.GCA_900177895_01889"/>